<organism evidence="1 2">
    <name type="scientific">Gigaspora margarita</name>
    <dbReference type="NCBI Taxonomy" id="4874"/>
    <lineage>
        <taxon>Eukaryota</taxon>
        <taxon>Fungi</taxon>
        <taxon>Fungi incertae sedis</taxon>
        <taxon>Mucoromycota</taxon>
        <taxon>Glomeromycotina</taxon>
        <taxon>Glomeromycetes</taxon>
        <taxon>Diversisporales</taxon>
        <taxon>Gigasporaceae</taxon>
        <taxon>Gigaspora</taxon>
    </lineage>
</organism>
<proteinExistence type="predicted"/>
<gene>
    <name evidence="1" type="ORF">GMARGA_LOCUS43552</name>
</gene>
<protein>
    <submittedName>
        <fullName evidence="1">6873_t:CDS:1</fullName>
    </submittedName>
</protein>
<accession>A0ABN7XHH6</accession>
<evidence type="ECO:0000313" key="2">
    <source>
        <dbReference type="Proteomes" id="UP000789901"/>
    </source>
</evidence>
<keyword evidence="2" id="KW-1185">Reference proteome</keyword>
<comment type="caution">
    <text evidence="1">The sequence shown here is derived from an EMBL/GenBank/DDBJ whole genome shotgun (WGS) entry which is preliminary data.</text>
</comment>
<feature type="non-terminal residue" evidence="1">
    <location>
        <position position="1"/>
    </location>
</feature>
<evidence type="ECO:0000313" key="1">
    <source>
        <dbReference type="EMBL" id="CAG8854731.1"/>
    </source>
</evidence>
<feature type="non-terminal residue" evidence="1">
    <location>
        <position position="153"/>
    </location>
</feature>
<reference evidence="1 2" key="1">
    <citation type="submission" date="2021-06" db="EMBL/GenBank/DDBJ databases">
        <authorList>
            <person name="Kallberg Y."/>
            <person name="Tangrot J."/>
            <person name="Rosling A."/>
        </authorList>
    </citation>
    <scope>NUCLEOTIDE SEQUENCE [LARGE SCALE GENOMIC DNA]</scope>
    <source>
        <strain evidence="1 2">120-4 pot B 10/14</strain>
    </source>
</reference>
<sequence>YWQEPCIVSCGSELVTTNGKKPKNVPVNAIKVDKYALLESGKIIQIDQWLPLILVVNVAGINITDEGLFLESKDLPEEISFPEDVHIKQRYHLMGASFCDGNHHVADVRFENVKNAGWYQYDGLGKTYRARAMFIENSRPPHKNGYAMDFAIY</sequence>
<dbReference type="EMBL" id="CAJVQB010141753">
    <property type="protein sequence ID" value="CAG8854731.1"/>
    <property type="molecule type" value="Genomic_DNA"/>
</dbReference>
<dbReference type="Proteomes" id="UP000789901">
    <property type="component" value="Unassembled WGS sequence"/>
</dbReference>
<name>A0ABN7XHH6_GIGMA</name>